<keyword evidence="2" id="KW-1185">Reference proteome</keyword>
<reference evidence="1 2" key="1">
    <citation type="submission" date="2021-06" db="EMBL/GenBank/DDBJ databases">
        <title>Rhodobacteraceae bacterium strain HSP-20.</title>
        <authorList>
            <person name="Chen W.-M."/>
        </authorList>
    </citation>
    <scope>NUCLEOTIDE SEQUENCE [LARGE SCALE GENOMIC DNA]</scope>
    <source>
        <strain evidence="1 2">HSP-20</strain>
    </source>
</reference>
<dbReference type="Gene3D" id="3.40.50.410">
    <property type="entry name" value="von Willebrand factor, type A domain"/>
    <property type="match status" value="1"/>
</dbReference>
<sequence length="580" mass="63057">MPLTLFLATAIILAGAFAINNVRAEQKRSVMQSVLDICTLNAASQRQSVAPDVVFYDCLDKHRFEGTITSFRAVTGRRKSVTATAEATMDAFFLQDRETYTLVAASEAAEERTNLEIVLALDVSASLLTTTANGLLPINELKAAANQFVETMLAEDTGANIRITLVPYNSAVNLGADLAGRFNLNGGPGNLMNGTTRIGPDVTQMRCPLLPGSVYNRLDLSPTEPLGMHPFVDMLGGTRQIITHLAYTDASFAAATLQENLCSFFRLAPSPATDNVVRLPDQVYPDGAGVVPPVPTTPQERIALLQGRISGLRTTGETSINQGMRWALAFLDPAMRPVFDAYRSANRMPETTAGFPMDYTDPSAIKVVVLMSDGTNRSESRMRPEYLAGPSPFWMGNDGNISWHNPARVGNQYWVPHLPAPTGSPAGTGAGQWRAVPWQNATNTGTPARRMDYTEVWRRMKLTYVAWHFHARSLTQVPTTNTAANTTRVNAYIAALAEYMPPEIGISASTKDTELQTACNLARARGIYVYTILFNTGTTTSETLRTCARSESFAYPATPEDIAAAFSQIALHISTLQLTE</sequence>
<accession>A0ABS6J614</accession>
<name>A0ABS6J614_9RHOB</name>
<dbReference type="Proteomes" id="UP000731907">
    <property type="component" value="Unassembled WGS sequence"/>
</dbReference>
<evidence type="ECO:0008006" key="3">
    <source>
        <dbReference type="Google" id="ProtNLM"/>
    </source>
</evidence>
<protein>
    <recommendedName>
        <fullName evidence="3">VWFA domain-containing protein</fullName>
    </recommendedName>
</protein>
<evidence type="ECO:0000313" key="1">
    <source>
        <dbReference type="EMBL" id="MBU9699206.1"/>
    </source>
</evidence>
<gene>
    <name evidence="1" type="ORF">GU927_015245</name>
</gene>
<evidence type="ECO:0000313" key="2">
    <source>
        <dbReference type="Proteomes" id="UP000731907"/>
    </source>
</evidence>
<dbReference type="EMBL" id="JAAATX020000011">
    <property type="protein sequence ID" value="MBU9699206.1"/>
    <property type="molecule type" value="Genomic_DNA"/>
</dbReference>
<proteinExistence type="predicted"/>
<organism evidence="1 2">
    <name type="scientific">Paragemmobacter amnigenus</name>
    <dbReference type="NCBI Taxonomy" id="2852097"/>
    <lineage>
        <taxon>Bacteria</taxon>
        <taxon>Pseudomonadati</taxon>
        <taxon>Pseudomonadota</taxon>
        <taxon>Alphaproteobacteria</taxon>
        <taxon>Rhodobacterales</taxon>
        <taxon>Paracoccaceae</taxon>
        <taxon>Paragemmobacter</taxon>
    </lineage>
</organism>
<dbReference type="RefSeq" id="WP_161763335.1">
    <property type="nucleotide sequence ID" value="NZ_JAAATX020000011.1"/>
</dbReference>
<dbReference type="InterPro" id="IPR036465">
    <property type="entry name" value="vWFA_dom_sf"/>
</dbReference>
<dbReference type="SUPFAM" id="SSF53300">
    <property type="entry name" value="vWA-like"/>
    <property type="match status" value="1"/>
</dbReference>
<comment type="caution">
    <text evidence="1">The sequence shown here is derived from an EMBL/GenBank/DDBJ whole genome shotgun (WGS) entry which is preliminary data.</text>
</comment>